<dbReference type="EMBL" id="RIAR02000001">
    <property type="protein sequence ID" value="NSL86539.1"/>
    <property type="molecule type" value="Genomic_DNA"/>
</dbReference>
<reference evidence="1" key="1">
    <citation type="submission" date="2020-05" db="EMBL/GenBank/DDBJ databases">
        <title>Chitinophaga laudate sp. nov., isolated from a tropical peat swamp.</title>
        <authorList>
            <person name="Goh C.B.S."/>
            <person name="Lee M.S."/>
            <person name="Parimannan S."/>
            <person name="Pasbakhsh P."/>
            <person name="Yule C.M."/>
            <person name="Rajandas H."/>
            <person name="Loke S."/>
            <person name="Croft L."/>
            <person name="Tan J.B.L."/>
        </authorList>
    </citation>
    <scope>NUCLEOTIDE SEQUENCE</scope>
    <source>
        <strain evidence="1">Mgbs1</strain>
    </source>
</reference>
<name>A0A433WD53_9BACT</name>
<keyword evidence="2" id="KW-1185">Reference proteome</keyword>
<dbReference type="Proteomes" id="UP000281028">
    <property type="component" value="Unassembled WGS sequence"/>
</dbReference>
<evidence type="ECO:0000313" key="2">
    <source>
        <dbReference type="Proteomes" id="UP000281028"/>
    </source>
</evidence>
<evidence type="ECO:0000313" key="1">
    <source>
        <dbReference type="EMBL" id="NSL86539.1"/>
    </source>
</evidence>
<gene>
    <name evidence="1" type="ORF">ECE50_006840</name>
</gene>
<sequence>MYYLRLAVLWILGLLPVSVVLAQVPVVTLSEAFDEPQDGWDKLLQLRNGNTVYLHFSKRAGLRSTVYNLQRKQVATDSIVTAIWNPADLESTEIDGIYEIGGQPVIFLQQIIRDIPVLIRLVLDSQTGRLLREDKLGELPSIQHRSVVVQDNLATHDCFVEKDARSDYYAVAFFSGAEIQRNDSIRDRIQVLHFSPEHKLVNKGRYYLADTSYSYFSYVHMSVQDHEKVYITTVGFNDKKKTGVPASKVLFSMLSPDSASFTHRGLDYTAGYSGVSGYMQAVPMKSEVRLLLFAPSEKTDGNNGIMMNTLMTSSGKLRKHHPLYFPELSKNVQWNLKYKDDYKGAPQRLLLNVDGSCTLLLETLTRFKQGNTQINKYHTNMGDIGIALLDTAGREDMTMAVSKLQSITGVCEAFSLHRRAKSEWAFRNKIAALNTNTYLSYDYVATPDANFVLFNDYLQYLDGGGQEKTRKPLKYAADANFVCYRFYGGKMERLFIFGQPEVKKGFYCMMGAAAYDESTRVYATIMLSRTEKEKVARIAWIKF</sequence>
<protein>
    <submittedName>
        <fullName evidence="1">Uncharacterized protein</fullName>
    </submittedName>
</protein>
<organism evidence="1 2">
    <name type="scientific">Chitinophaga solisilvae</name>
    <dbReference type="NCBI Taxonomy" id="1233460"/>
    <lineage>
        <taxon>Bacteria</taxon>
        <taxon>Pseudomonadati</taxon>
        <taxon>Bacteroidota</taxon>
        <taxon>Chitinophagia</taxon>
        <taxon>Chitinophagales</taxon>
        <taxon>Chitinophagaceae</taxon>
        <taxon>Chitinophaga</taxon>
    </lineage>
</organism>
<comment type="caution">
    <text evidence="1">The sequence shown here is derived from an EMBL/GenBank/DDBJ whole genome shotgun (WGS) entry which is preliminary data.</text>
</comment>
<accession>A0A433WD53</accession>
<dbReference type="OrthoDB" id="610057at2"/>
<dbReference type="AlphaFoldDB" id="A0A433WD53"/>
<proteinExistence type="predicted"/>